<dbReference type="Proteomes" id="UP001200145">
    <property type="component" value="Unassembled WGS sequence"/>
</dbReference>
<keyword evidence="2" id="KW-1185">Reference proteome</keyword>
<sequence>MIKFNQIKPGDYVLAEYEGELWEGIVNEVNREDKEVCVQTEVQDFWFKPEELRPIPLDENQLTKFGFEKEIPGDGWIKYKKGPFRILMTEKDGFQDFEIWYREDRRHIKQPLFVHELQNHYYDMTKVELGR</sequence>
<name>A0ABS9BDR2_9BACT</name>
<dbReference type="RefSeq" id="WP_234863971.1">
    <property type="nucleotide sequence ID" value="NZ_JAKEVY010000001.1"/>
</dbReference>
<evidence type="ECO:0000313" key="1">
    <source>
        <dbReference type="EMBL" id="MCF1713440.1"/>
    </source>
</evidence>
<evidence type="ECO:0008006" key="3">
    <source>
        <dbReference type="Google" id="ProtNLM"/>
    </source>
</evidence>
<reference evidence="1 2" key="1">
    <citation type="submission" date="2022-01" db="EMBL/GenBank/DDBJ databases">
        <title>Flavihumibacter sp. nov., isolated from sediment of a river.</title>
        <authorList>
            <person name="Liu H."/>
        </authorList>
    </citation>
    <scope>NUCLEOTIDE SEQUENCE [LARGE SCALE GENOMIC DNA]</scope>
    <source>
        <strain evidence="1 2">RY-1</strain>
    </source>
</reference>
<evidence type="ECO:0000313" key="2">
    <source>
        <dbReference type="Proteomes" id="UP001200145"/>
    </source>
</evidence>
<dbReference type="EMBL" id="JAKEVY010000001">
    <property type="protein sequence ID" value="MCF1713440.1"/>
    <property type="molecule type" value="Genomic_DNA"/>
</dbReference>
<protein>
    <recommendedName>
        <fullName evidence="3">DUF4178 domain-containing protein</fullName>
    </recommendedName>
</protein>
<accession>A0ABS9BDR2</accession>
<organism evidence="1 2">
    <name type="scientific">Flavihumibacter fluminis</name>
    <dbReference type="NCBI Taxonomy" id="2909236"/>
    <lineage>
        <taxon>Bacteria</taxon>
        <taxon>Pseudomonadati</taxon>
        <taxon>Bacteroidota</taxon>
        <taxon>Chitinophagia</taxon>
        <taxon>Chitinophagales</taxon>
        <taxon>Chitinophagaceae</taxon>
        <taxon>Flavihumibacter</taxon>
    </lineage>
</organism>
<gene>
    <name evidence="1" type="ORF">L0U88_02210</name>
</gene>
<proteinExistence type="predicted"/>
<comment type="caution">
    <text evidence="1">The sequence shown here is derived from an EMBL/GenBank/DDBJ whole genome shotgun (WGS) entry which is preliminary data.</text>
</comment>